<dbReference type="Proteomes" id="UP000800094">
    <property type="component" value="Unassembled WGS sequence"/>
</dbReference>
<gene>
    <name evidence="1" type="ORF">BU26DRAFT_116379</name>
</gene>
<dbReference type="EMBL" id="ML987205">
    <property type="protein sequence ID" value="KAF2243346.1"/>
    <property type="molecule type" value="Genomic_DNA"/>
</dbReference>
<sequence length="170" mass="19126">MHLQEFLESGQEPLFRLPEGLVPSIAAPNASYTEVTLRNLDKEQPPEELLARALYALQLAASSGNEPATTPCRYRKTPQRRPAFRYGVVSRRILIDIADGLSGTDCPNDWAMSLWIQEHYIQTFGHINRLDGIIVKSAEGKVMIEEAYPVYHSYLDSRTLPGKGFPLQLI</sequence>
<evidence type="ECO:0000313" key="1">
    <source>
        <dbReference type="EMBL" id="KAF2243346.1"/>
    </source>
</evidence>
<proteinExistence type="predicted"/>
<reference evidence="1" key="1">
    <citation type="journal article" date="2020" name="Stud. Mycol.">
        <title>101 Dothideomycetes genomes: a test case for predicting lifestyles and emergence of pathogens.</title>
        <authorList>
            <person name="Haridas S."/>
            <person name="Albert R."/>
            <person name="Binder M."/>
            <person name="Bloem J."/>
            <person name="Labutti K."/>
            <person name="Salamov A."/>
            <person name="Andreopoulos B."/>
            <person name="Baker S."/>
            <person name="Barry K."/>
            <person name="Bills G."/>
            <person name="Bluhm B."/>
            <person name="Cannon C."/>
            <person name="Castanera R."/>
            <person name="Culley D."/>
            <person name="Daum C."/>
            <person name="Ezra D."/>
            <person name="Gonzalez J."/>
            <person name="Henrissat B."/>
            <person name="Kuo A."/>
            <person name="Liang C."/>
            <person name="Lipzen A."/>
            <person name="Lutzoni F."/>
            <person name="Magnuson J."/>
            <person name="Mondo S."/>
            <person name="Nolan M."/>
            <person name="Ohm R."/>
            <person name="Pangilinan J."/>
            <person name="Park H.-J."/>
            <person name="Ramirez L."/>
            <person name="Alfaro M."/>
            <person name="Sun H."/>
            <person name="Tritt A."/>
            <person name="Yoshinaga Y."/>
            <person name="Zwiers L.-H."/>
            <person name="Turgeon B."/>
            <person name="Goodwin S."/>
            <person name="Spatafora J."/>
            <person name="Crous P."/>
            <person name="Grigoriev I."/>
        </authorList>
    </citation>
    <scope>NUCLEOTIDE SEQUENCE</scope>
    <source>
        <strain evidence="1">CBS 122368</strain>
    </source>
</reference>
<dbReference type="AlphaFoldDB" id="A0A6A6HZ99"/>
<dbReference type="OrthoDB" id="3684005at2759"/>
<name>A0A6A6HZ99_9PLEO</name>
<dbReference type="RefSeq" id="XP_033678350.1">
    <property type="nucleotide sequence ID" value="XM_033819455.1"/>
</dbReference>
<dbReference type="GeneID" id="54572785"/>
<keyword evidence="2" id="KW-1185">Reference proteome</keyword>
<protein>
    <submittedName>
        <fullName evidence="1">Uncharacterized protein</fullName>
    </submittedName>
</protein>
<organism evidence="1 2">
    <name type="scientific">Trematosphaeria pertusa</name>
    <dbReference type="NCBI Taxonomy" id="390896"/>
    <lineage>
        <taxon>Eukaryota</taxon>
        <taxon>Fungi</taxon>
        <taxon>Dikarya</taxon>
        <taxon>Ascomycota</taxon>
        <taxon>Pezizomycotina</taxon>
        <taxon>Dothideomycetes</taxon>
        <taxon>Pleosporomycetidae</taxon>
        <taxon>Pleosporales</taxon>
        <taxon>Massarineae</taxon>
        <taxon>Trematosphaeriaceae</taxon>
        <taxon>Trematosphaeria</taxon>
    </lineage>
</organism>
<evidence type="ECO:0000313" key="2">
    <source>
        <dbReference type="Proteomes" id="UP000800094"/>
    </source>
</evidence>
<accession>A0A6A6HZ99</accession>